<evidence type="ECO:0000256" key="10">
    <source>
        <dbReference type="ARBA" id="ARBA00023239"/>
    </source>
</evidence>
<evidence type="ECO:0000256" key="5">
    <source>
        <dbReference type="ARBA" id="ARBA00022432"/>
    </source>
</evidence>
<comment type="caution">
    <text evidence="15">The sequence shown here is derived from an EMBL/GenBank/DDBJ whole genome shotgun (WGS) entry which is preliminary data.</text>
</comment>
<dbReference type="Proteomes" id="UP000886891">
    <property type="component" value="Unassembled WGS sequence"/>
</dbReference>
<evidence type="ECO:0000256" key="3">
    <source>
        <dbReference type="ARBA" id="ARBA00008636"/>
    </source>
</evidence>
<organism evidence="15 16">
    <name type="scientific">Candidatus Stercoripulliclostridium merdipullorum</name>
    <dbReference type="NCBI Taxonomy" id="2840952"/>
    <lineage>
        <taxon>Bacteria</taxon>
        <taxon>Bacillati</taxon>
        <taxon>Bacillota</taxon>
        <taxon>Clostridia</taxon>
        <taxon>Eubacteriales</taxon>
        <taxon>Candidatus Stercoripulliclostridium</taxon>
    </lineage>
</organism>
<dbReference type="GO" id="GO:0046872">
    <property type="term" value="F:metal ion binding"/>
    <property type="evidence" value="ECO:0007669"/>
    <property type="project" value="UniProtKB-KW"/>
</dbReference>
<feature type="domain" description="Serine dehydratase beta chain" evidence="14">
    <location>
        <begin position="5"/>
        <end position="58"/>
    </location>
</feature>
<keyword evidence="8" id="KW-0408">Iron</keyword>
<comment type="similarity">
    <text evidence="3">Belongs to the iron-sulfur dependent L-serine dehydratase family.</text>
</comment>
<dbReference type="EC" id="4.3.1.17" evidence="4"/>
<evidence type="ECO:0000313" key="16">
    <source>
        <dbReference type="Proteomes" id="UP000886891"/>
    </source>
</evidence>
<comment type="pathway">
    <text evidence="2">Carbohydrate biosynthesis; gluconeogenesis.</text>
</comment>
<dbReference type="Gene3D" id="3.30.1330.90">
    <property type="entry name" value="D-3-phosphoglycerate dehydrogenase, domain 3"/>
    <property type="match status" value="1"/>
</dbReference>
<reference evidence="15" key="2">
    <citation type="journal article" date="2021" name="PeerJ">
        <title>Extensive microbial diversity within the chicken gut microbiome revealed by metagenomics and culture.</title>
        <authorList>
            <person name="Gilroy R."/>
            <person name="Ravi A."/>
            <person name="Getino M."/>
            <person name="Pursley I."/>
            <person name="Horton D.L."/>
            <person name="Alikhan N.F."/>
            <person name="Baker D."/>
            <person name="Gharbi K."/>
            <person name="Hall N."/>
            <person name="Watson M."/>
            <person name="Adriaenssens E.M."/>
            <person name="Foster-Nyarko E."/>
            <person name="Jarju S."/>
            <person name="Secka A."/>
            <person name="Antonio M."/>
            <person name="Oren A."/>
            <person name="Chaudhuri R.R."/>
            <person name="La Ragione R."/>
            <person name="Hildebrand F."/>
            <person name="Pallen M.J."/>
        </authorList>
    </citation>
    <scope>NUCLEOTIDE SEQUENCE</scope>
    <source>
        <strain evidence="15">23406</strain>
    </source>
</reference>
<evidence type="ECO:0000256" key="2">
    <source>
        <dbReference type="ARBA" id="ARBA00004742"/>
    </source>
</evidence>
<name>A0A9D1NDW4_9FIRM</name>
<keyword evidence="10" id="KW-0456">Lyase</keyword>
<comment type="catalytic activity">
    <reaction evidence="12">
        <text>L-serine = pyruvate + NH4(+)</text>
        <dbReference type="Rhea" id="RHEA:19169"/>
        <dbReference type="ChEBI" id="CHEBI:15361"/>
        <dbReference type="ChEBI" id="CHEBI:28938"/>
        <dbReference type="ChEBI" id="CHEBI:33384"/>
        <dbReference type="EC" id="4.3.1.17"/>
    </reaction>
</comment>
<evidence type="ECO:0000256" key="4">
    <source>
        <dbReference type="ARBA" id="ARBA00012093"/>
    </source>
</evidence>
<gene>
    <name evidence="15" type="ORF">IAB14_06695</name>
</gene>
<evidence type="ECO:0000259" key="13">
    <source>
        <dbReference type="Pfam" id="PF03313"/>
    </source>
</evidence>
<evidence type="ECO:0000256" key="6">
    <source>
        <dbReference type="ARBA" id="ARBA00022485"/>
    </source>
</evidence>
<evidence type="ECO:0000256" key="12">
    <source>
        <dbReference type="ARBA" id="ARBA00049406"/>
    </source>
</evidence>
<evidence type="ECO:0000256" key="9">
    <source>
        <dbReference type="ARBA" id="ARBA00023014"/>
    </source>
</evidence>
<evidence type="ECO:0000256" key="1">
    <source>
        <dbReference type="ARBA" id="ARBA00001966"/>
    </source>
</evidence>
<evidence type="ECO:0000256" key="11">
    <source>
        <dbReference type="ARBA" id="ARBA00041766"/>
    </source>
</evidence>
<dbReference type="PANTHER" id="PTHR30182">
    <property type="entry name" value="L-SERINE DEHYDRATASE"/>
    <property type="match status" value="1"/>
</dbReference>
<proteinExistence type="inferred from homology"/>
<accession>A0A9D1NDW4</accession>
<keyword evidence="6" id="KW-0004">4Fe-4S</keyword>
<dbReference type="Pfam" id="PF03315">
    <property type="entry name" value="SDH_beta"/>
    <property type="match status" value="1"/>
</dbReference>
<dbReference type="GO" id="GO:0051539">
    <property type="term" value="F:4 iron, 4 sulfur cluster binding"/>
    <property type="evidence" value="ECO:0007669"/>
    <property type="project" value="UniProtKB-KW"/>
</dbReference>
<evidence type="ECO:0000313" key="15">
    <source>
        <dbReference type="EMBL" id="HIV00781.1"/>
    </source>
</evidence>
<protein>
    <recommendedName>
        <fullName evidence="4">L-serine ammonia-lyase</fullName>
        <ecNumber evidence="4">4.3.1.17</ecNumber>
    </recommendedName>
    <alternativeName>
        <fullName evidence="11">L-serine deaminase</fullName>
    </alternativeName>
</protein>
<comment type="cofactor">
    <cofactor evidence="1">
        <name>[4Fe-4S] cluster</name>
        <dbReference type="ChEBI" id="CHEBI:49883"/>
    </cofactor>
</comment>
<evidence type="ECO:0000256" key="8">
    <source>
        <dbReference type="ARBA" id="ARBA00023004"/>
    </source>
</evidence>
<dbReference type="InterPro" id="IPR029009">
    <property type="entry name" value="ASB_dom_sf"/>
</dbReference>
<evidence type="ECO:0000256" key="7">
    <source>
        <dbReference type="ARBA" id="ARBA00022723"/>
    </source>
</evidence>
<dbReference type="Pfam" id="PF03313">
    <property type="entry name" value="SDH_alpha"/>
    <property type="match status" value="1"/>
</dbReference>
<dbReference type="InterPro" id="IPR005131">
    <property type="entry name" value="Ser_deHydtase_bsu"/>
</dbReference>
<reference evidence="15" key="1">
    <citation type="submission" date="2020-10" db="EMBL/GenBank/DDBJ databases">
        <authorList>
            <person name="Gilroy R."/>
        </authorList>
    </citation>
    <scope>NUCLEOTIDE SEQUENCE</scope>
    <source>
        <strain evidence="15">23406</strain>
    </source>
</reference>
<keyword evidence="5" id="KW-0312">Gluconeogenesis</keyword>
<dbReference type="AlphaFoldDB" id="A0A9D1NDW4"/>
<dbReference type="PANTHER" id="PTHR30182:SF1">
    <property type="entry name" value="L-SERINE DEHYDRATASE 1"/>
    <property type="match status" value="1"/>
</dbReference>
<evidence type="ECO:0000259" key="14">
    <source>
        <dbReference type="Pfam" id="PF03315"/>
    </source>
</evidence>
<dbReference type="InterPro" id="IPR051318">
    <property type="entry name" value="Fe-S_L-Ser"/>
</dbReference>
<keyword evidence="7" id="KW-0479">Metal-binding</keyword>
<dbReference type="EMBL" id="DVOH01000054">
    <property type="protein sequence ID" value="HIV00781.1"/>
    <property type="molecule type" value="Genomic_DNA"/>
</dbReference>
<dbReference type="GO" id="GO:0003941">
    <property type="term" value="F:L-serine ammonia-lyase activity"/>
    <property type="evidence" value="ECO:0007669"/>
    <property type="project" value="UniProtKB-EC"/>
</dbReference>
<sequence length="401" mass="44256">MKTIREIYRIGRGPSSSHTMGPEAAAKLFTERTPAATDYKVILYGSLALTGKGHGTDVVLCRTFPKPVEIVYDTETPTPYHPNTLDLFAYRNGEEVLRWRVYSVGGGAIEIEGEPTYESPDIYPLTTFSAIKAYCEKKEITLWQYVEECEGAEIWDYLNTVWDRMQRTIREGLVATGTLPGGLNVERKARILFQLRHIDESPETRESRLICAYAYATSEQNADGQIIVTAPTCGASGVLPAVLKYMSMHERKEFSTTEILRALAVAGLIGNLIKTNASISGADCGCQAEIGSACSMAAAALASLHGLEIDQIEYAAEVAMEHHLGLTCDPVYGLVQIPCIERNAVAAMRALNALHLADFLTYTRKISFDMVIETMRETGRDLSNKYRETGEGGLAKLYNKR</sequence>
<dbReference type="SUPFAM" id="SSF143548">
    <property type="entry name" value="Serine metabolism enzymes domain"/>
    <property type="match status" value="1"/>
</dbReference>
<keyword evidence="9" id="KW-0411">Iron-sulfur</keyword>
<dbReference type="GO" id="GO:0006094">
    <property type="term" value="P:gluconeogenesis"/>
    <property type="evidence" value="ECO:0007669"/>
    <property type="project" value="UniProtKB-KW"/>
</dbReference>
<feature type="domain" description="Serine dehydratase-like alpha subunit" evidence="13">
    <location>
        <begin position="150"/>
        <end position="395"/>
    </location>
</feature>
<dbReference type="InterPro" id="IPR005130">
    <property type="entry name" value="Ser_deHydtase-like_asu"/>
</dbReference>